<dbReference type="InterPro" id="IPR050942">
    <property type="entry name" value="F-box_BR-signaling"/>
</dbReference>
<protein>
    <recommendedName>
        <fullName evidence="1">KIB1-4 beta-propeller domain-containing protein</fullName>
    </recommendedName>
</protein>
<dbReference type="Proteomes" id="UP000467841">
    <property type="component" value="Unassembled WGS sequence"/>
</dbReference>
<comment type="caution">
    <text evidence="2">The sequence shown here is derived from an EMBL/GenBank/DDBJ whole genome shotgun (WGS) entry which is preliminary data.</text>
</comment>
<reference evidence="2" key="1">
    <citation type="submission" date="2020-01" db="EMBL/GenBank/DDBJ databases">
        <authorList>
            <person name="Mishra B."/>
        </authorList>
    </citation>
    <scope>NUCLEOTIDE SEQUENCE [LARGE SCALE GENOMIC DNA]</scope>
</reference>
<proteinExistence type="predicted"/>
<dbReference type="InterPro" id="IPR005174">
    <property type="entry name" value="KIB1-4_b-propeller"/>
</dbReference>
<name>A0A6D2ILB5_9BRAS</name>
<dbReference type="PANTHER" id="PTHR44259:SF73">
    <property type="entry name" value="F-BOX PROTEIN (DUF295)"/>
    <property type="match status" value="1"/>
</dbReference>
<evidence type="ECO:0000259" key="1">
    <source>
        <dbReference type="Pfam" id="PF03478"/>
    </source>
</evidence>
<dbReference type="OrthoDB" id="1024551at2759"/>
<keyword evidence="3" id="KW-1185">Reference proteome</keyword>
<accession>A0A6D2ILB5</accession>
<dbReference type="Pfam" id="PF03478">
    <property type="entry name" value="Beta-prop_KIB1-4"/>
    <property type="match status" value="1"/>
</dbReference>
<organism evidence="2 3">
    <name type="scientific">Microthlaspi erraticum</name>
    <dbReference type="NCBI Taxonomy" id="1685480"/>
    <lineage>
        <taxon>Eukaryota</taxon>
        <taxon>Viridiplantae</taxon>
        <taxon>Streptophyta</taxon>
        <taxon>Embryophyta</taxon>
        <taxon>Tracheophyta</taxon>
        <taxon>Spermatophyta</taxon>
        <taxon>Magnoliopsida</taxon>
        <taxon>eudicotyledons</taxon>
        <taxon>Gunneridae</taxon>
        <taxon>Pentapetalae</taxon>
        <taxon>rosids</taxon>
        <taxon>malvids</taxon>
        <taxon>Brassicales</taxon>
        <taxon>Brassicaceae</taxon>
        <taxon>Coluteocarpeae</taxon>
        <taxon>Microthlaspi</taxon>
    </lineage>
</organism>
<evidence type="ECO:0000313" key="3">
    <source>
        <dbReference type="Proteomes" id="UP000467841"/>
    </source>
</evidence>
<dbReference type="PANTHER" id="PTHR44259">
    <property type="entry name" value="OS07G0183000 PROTEIN-RELATED"/>
    <property type="match status" value="1"/>
</dbReference>
<feature type="domain" description="KIB1-4 beta-propeller" evidence="1">
    <location>
        <begin position="2"/>
        <end position="77"/>
    </location>
</feature>
<sequence>MFHVYKRDPEDLNPNTYDTRLVEVYSLGDEALFLDLGTTVKVAADHALGIEPNSIYFTRGDRYRHKKVSCLDIGVFNLATKNIKRFPGLSNLNVNDAQWFLPR</sequence>
<dbReference type="AlphaFoldDB" id="A0A6D2ILB5"/>
<gene>
    <name evidence="2" type="ORF">MERR_LOCUS13169</name>
</gene>
<evidence type="ECO:0000313" key="2">
    <source>
        <dbReference type="EMBL" id="CAA7025934.1"/>
    </source>
</evidence>
<dbReference type="EMBL" id="CACVBM020001046">
    <property type="protein sequence ID" value="CAA7025934.1"/>
    <property type="molecule type" value="Genomic_DNA"/>
</dbReference>